<keyword evidence="1" id="KW-0808">Transferase</keyword>
<dbReference type="Gene3D" id="3.30.559.10">
    <property type="entry name" value="Chloramphenicol acetyltransferase-like domain"/>
    <property type="match status" value="2"/>
</dbReference>
<keyword evidence="4" id="KW-1185">Reference proteome</keyword>
<protein>
    <submittedName>
        <fullName evidence="3">Phenolic glucoside malonyltransferase 1</fullName>
    </submittedName>
</protein>
<dbReference type="Proteomes" id="UP001179952">
    <property type="component" value="Unassembled WGS sequence"/>
</dbReference>
<name>A0AAV9AFI4_ACOGR</name>
<dbReference type="SUPFAM" id="SSF52777">
    <property type="entry name" value="CoA-dependent acyltransferases"/>
    <property type="match status" value="1"/>
</dbReference>
<keyword evidence="2" id="KW-0012">Acyltransferase</keyword>
<evidence type="ECO:0000256" key="2">
    <source>
        <dbReference type="ARBA" id="ARBA00023315"/>
    </source>
</evidence>
<gene>
    <name evidence="3" type="ORF">QJS04_geneDACA021202</name>
</gene>
<reference evidence="3" key="1">
    <citation type="journal article" date="2023" name="Nat. Commun.">
        <title>Diploid and tetraploid genomes of Acorus and the evolution of monocots.</title>
        <authorList>
            <person name="Ma L."/>
            <person name="Liu K.W."/>
            <person name="Li Z."/>
            <person name="Hsiao Y.Y."/>
            <person name="Qi Y."/>
            <person name="Fu T."/>
            <person name="Tang G.D."/>
            <person name="Zhang D."/>
            <person name="Sun W.H."/>
            <person name="Liu D.K."/>
            <person name="Li Y."/>
            <person name="Chen G.Z."/>
            <person name="Liu X.D."/>
            <person name="Liao X.Y."/>
            <person name="Jiang Y.T."/>
            <person name="Yu X."/>
            <person name="Hao Y."/>
            <person name="Huang J."/>
            <person name="Zhao X.W."/>
            <person name="Ke S."/>
            <person name="Chen Y.Y."/>
            <person name="Wu W.L."/>
            <person name="Hsu J.L."/>
            <person name="Lin Y.F."/>
            <person name="Huang M.D."/>
            <person name="Li C.Y."/>
            <person name="Huang L."/>
            <person name="Wang Z.W."/>
            <person name="Zhao X."/>
            <person name="Zhong W.Y."/>
            <person name="Peng D.H."/>
            <person name="Ahmad S."/>
            <person name="Lan S."/>
            <person name="Zhang J.S."/>
            <person name="Tsai W.C."/>
            <person name="Van de Peer Y."/>
            <person name="Liu Z.J."/>
        </authorList>
    </citation>
    <scope>NUCLEOTIDE SEQUENCE</scope>
    <source>
        <strain evidence="3">SCP</strain>
    </source>
</reference>
<comment type="caution">
    <text evidence="3">The sequence shown here is derived from an EMBL/GenBank/DDBJ whole genome shotgun (WGS) entry which is preliminary data.</text>
</comment>
<reference evidence="3" key="2">
    <citation type="submission" date="2023-06" db="EMBL/GenBank/DDBJ databases">
        <authorList>
            <person name="Ma L."/>
            <person name="Liu K.-W."/>
            <person name="Li Z."/>
            <person name="Hsiao Y.-Y."/>
            <person name="Qi Y."/>
            <person name="Fu T."/>
            <person name="Tang G."/>
            <person name="Zhang D."/>
            <person name="Sun W.-H."/>
            <person name="Liu D.-K."/>
            <person name="Li Y."/>
            <person name="Chen G.-Z."/>
            <person name="Liu X.-D."/>
            <person name="Liao X.-Y."/>
            <person name="Jiang Y.-T."/>
            <person name="Yu X."/>
            <person name="Hao Y."/>
            <person name="Huang J."/>
            <person name="Zhao X.-W."/>
            <person name="Ke S."/>
            <person name="Chen Y.-Y."/>
            <person name="Wu W.-L."/>
            <person name="Hsu J.-L."/>
            <person name="Lin Y.-F."/>
            <person name="Huang M.-D."/>
            <person name="Li C.-Y."/>
            <person name="Huang L."/>
            <person name="Wang Z.-W."/>
            <person name="Zhao X."/>
            <person name="Zhong W.-Y."/>
            <person name="Peng D.-H."/>
            <person name="Ahmad S."/>
            <person name="Lan S."/>
            <person name="Zhang J.-S."/>
            <person name="Tsai W.-C."/>
            <person name="Van De Peer Y."/>
            <person name="Liu Z.-J."/>
        </authorList>
    </citation>
    <scope>NUCLEOTIDE SEQUENCE</scope>
    <source>
        <strain evidence="3">SCP</strain>
        <tissue evidence="3">Leaves</tissue>
    </source>
</reference>
<accession>A0AAV9AFI4</accession>
<dbReference type="Pfam" id="PF02458">
    <property type="entry name" value="Transferase"/>
    <property type="match status" value="1"/>
</dbReference>
<dbReference type="InterPro" id="IPR051504">
    <property type="entry name" value="Plant_metabolite_acyltrans"/>
</dbReference>
<organism evidence="3 4">
    <name type="scientific">Acorus gramineus</name>
    <name type="common">Dwarf sweet flag</name>
    <dbReference type="NCBI Taxonomy" id="55184"/>
    <lineage>
        <taxon>Eukaryota</taxon>
        <taxon>Viridiplantae</taxon>
        <taxon>Streptophyta</taxon>
        <taxon>Embryophyta</taxon>
        <taxon>Tracheophyta</taxon>
        <taxon>Spermatophyta</taxon>
        <taxon>Magnoliopsida</taxon>
        <taxon>Liliopsida</taxon>
        <taxon>Acoraceae</taxon>
        <taxon>Acorus</taxon>
    </lineage>
</organism>
<dbReference type="EMBL" id="JAUJYN010000009">
    <property type="protein sequence ID" value="KAK1263040.1"/>
    <property type="molecule type" value="Genomic_DNA"/>
</dbReference>
<sequence length="443" mass="49042">MEEKLPCVSGVGSVRVIKFSKVTPTPPNPDKLSIFDHFLASTPPIKALLFFPTVVNPLNFPSIVCKLKESLSKALKHFHPLSGRLSWSPDSKKFEIIYDAQSSSTTFIEAECEEDFGLLVKADVHDSRVYDELAPPLNSDDKAMEVLSIQFTTFGRGGGGLVIGVSMHHVVADGRSYWSFVKSWAEICRTGGLEVVPVLDRSAVTEPDELTRLYEGSPMASSSWRSEPKSPHSQGPLLIRKTFILKQSLIQVLKERAGTTSNSKVSSFVAVCAHAWVCSTKARRVPRTDTTIFHFLVDCRPLLRPPLPETYFGNLITPCFVEAEASRLLCDDDNLAFAAATIQTAVRGVTEDPLRDCEAWPVWLAKTREPSRATLNVGSSPKFTAYEVNFGWGRPERIEFVLKDKVGTMVLADARDEVGGFQVCMVLPPSEMDEFSNLFMDGF</sequence>
<dbReference type="InterPro" id="IPR023213">
    <property type="entry name" value="CAT-like_dom_sf"/>
</dbReference>
<evidence type="ECO:0000313" key="4">
    <source>
        <dbReference type="Proteomes" id="UP001179952"/>
    </source>
</evidence>
<dbReference type="GO" id="GO:0016747">
    <property type="term" value="F:acyltransferase activity, transferring groups other than amino-acyl groups"/>
    <property type="evidence" value="ECO:0007669"/>
    <property type="project" value="UniProtKB-ARBA"/>
</dbReference>
<evidence type="ECO:0000313" key="3">
    <source>
        <dbReference type="EMBL" id="KAK1263040.1"/>
    </source>
</evidence>
<dbReference type="PANTHER" id="PTHR31625">
    <property type="match status" value="1"/>
</dbReference>
<dbReference type="AlphaFoldDB" id="A0AAV9AFI4"/>
<evidence type="ECO:0000256" key="1">
    <source>
        <dbReference type="ARBA" id="ARBA00022679"/>
    </source>
</evidence>
<proteinExistence type="predicted"/>